<evidence type="ECO:0000313" key="3">
    <source>
        <dbReference type="Proteomes" id="UP000242913"/>
    </source>
</evidence>
<gene>
    <name evidence="2" type="ORF">X798_06563</name>
</gene>
<feature type="compositionally biased region" description="Basic and acidic residues" evidence="1">
    <location>
        <begin position="207"/>
        <end position="219"/>
    </location>
</feature>
<dbReference type="Proteomes" id="UP000242913">
    <property type="component" value="Unassembled WGS sequence"/>
</dbReference>
<accession>A0A238BPE7</accession>
<feature type="region of interest" description="Disordered" evidence="1">
    <location>
        <begin position="207"/>
        <end position="226"/>
    </location>
</feature>
<dbReference type="EMBL" id="KZ270106">
    <property type="protein sequence ID" value="OZC06448.1"/>
    <property type="molecule type" value="Genomic_DNA"/>
</dbReference>
<sequence length="238" mass="27218">IANGFPGYLLTSLRNGTARNHQSKCYTTKNGGHTLTRANARIPVVKYNSITRTVRTKTIVSVVSDHTITLPFSYQLCQLMYLQKQMDGIPFIQSYNEVQYSYGWEGIKCQSTLISNLDNSHHCMVKLGNCITTVGIVLWNSTEIVNHCPDQKVEGFKIVQYGDHFILNELQIFLVIDNEDTIMTNCRFTNPYLMKGNIILHMDVENDKNSTEKSKRETTKQLLRMEISPEETFNPNNI</sequence>
<proteinExistence type="predicted"/>
<protein>
    <submittedName>
        <fullName evidence="2">Uncharacterized protein</fullName>
    </submittedName>
</protein>
<dbReference type="OrthoDB" id="5847693at2759"/>
<organism evidence="2 3">
    <name type="scientific">Onchocerca flexuosa</name>
    <dbReference type="NCBI Taxonomy" id="387005"/>
    <lineage>
        <taxon>Eukaryota</taxon>
        <taxon>Metazoa</taxon>
        <taxon>Ecdysozoa</taxon>
        <taxon>Nematoda</taxon>
        <taxon>Chromadorea</taxon>
        <taxon>Rhabditida</taxon>
        <taxon>Spirurina</taxon>
        <taxon>Spiruromorpha</taxon>
        <taxon>Filarioidea</taxon>
        <taxon>Onchocercidae</taxon>
        <taxon>Onchocerca</taxon>
    </lineage>
</organism>
<dbReference type="AlphaFoldDB" id="A0A238BPE7"/>
<feature type="non-terminal residue" evidence="2">
    <location>
        <position position="1"/>
    </location>
</feature>
<reference evidence="2 3" key="1">
    <citation type="submission" date="2015-12" db="EMBL/GenBank/DDBJ databases">
        <title>Draft genome of the nematode, Onchocerca flexuosa.</title>
        <authorList>
            <person name="Mitreva M."/>
        </authorList>
    </citation>
    <scope>NUCLEOTIDE SEQUENCE [LARGE SCALE GENOMIC DNA]</scope>
    <source>
        <strain evidence="2">Red Deer</strain>
    </source>
</reference>
<keyword evidence="3" id="KW-1185">Reference proteome</keyword>
<evidence type="ECO:0000313" key="2">
    <source>
        <dbReference type="EMBL" id="OZC06448.1"/>
    </source>
</evidence>
<feature type="non-terminal residue" evidence="2">
    <location>
        <position position="238"/>
    </location>
</feature>
<evidence type="ECO:0000256" key="1">
    <source>
        <dbReference type="SAM" id="MobiDB-lite"/>
    </source>
</evidence>
<name>A0A238BPE7_9BILA</name>